<comment type="caution">
    <text evidence="1">The sequence shown here is derived from an EMBL/GenBank/DDBJ whole genome shotgun (WGS) entry which is preliminary data.</text>
</comment>
<accession>A0A444IRH9</accession>
<dbReference type="EMBL" id="MTKO01000121">
    <property type="protein sequence ID" value="RWX43376.1"/>
    <property type="molecule type" value="Genomic_DNA"/>
</dbReference>
<dbReference type="PANTHER" id="PTHR34801">
    <property type="entry name" value="EXPRESSED PROTEIN"/>
    <property type="match status" value="1"/>
</dbReference>
<dbReference type="Pfam" id="PF07386">
    <property type="entry name" value="DUF1499"/>
    <property type="match status" value="1"/>
</dbReference>
<name>A0A444IRH9_9BACT</name>
<dbReference type="PIRSF" id="PIRSF026426">
    <property type="entry name" value="DUF1499"/>
    <property type="match status" value="1"/>
</dbReference>
<dbReference type="Proteomes" id="UP000287853">
    <property type="component" value="Unassembled WGS sequence"/>
</dbReference>
<organism evidence="1 2">
    <name type="scientific">Candidatus Electrothrix aarhusensis</name>
    <dbReference type="NCBI Taxonomy" id="1859131"/>
    <lineage>
        <taxon>Bacteria</taxon>
        <taxon>Pseudomonadati</taxon>
        <taxon>Thermodesulfobacteriota</taxon>
        <taxon>Desulfobulbia</taxon>
        <taxon>Desulfobulbales</taxon>
        <taxon>Desulfobulbaceae</taxon>
        <taxon>Candidatus Electrothrix</taxon>
    </lineage>
</organism>
<dbReference type="AlphaFoldDB" id="A0A444IRH9"/>
<keyword evidence="2" id="KW-1185">Reference proteome</keyword>
<gene>
    <name evidence="1" type="ORF">H206_02753</name>
</gene>
<reference evidence="1 2" key="1">
    <citation type="submission" date="2017-01" db="EMBL/GenBank/DDBJ databases">
        <title>The cable genome- insights into the physiology and evolution of filamentous bacteria capable of sulfide oxidation via long distance electron transfer.</title>
        <authorList>
            <person name="Schreiber L."/>
            <person name="Bjerg J.T."/>
            <person name="Boggild A."/>
            <person name="Van De Vossenberg J."/>
            <person name="Meysman F."/>
            <person name="Nielsen L.P."/>
            <person name="Schramm A."/>
            <person name="Kjeldsen K.U."/>
        </authorList>
    </citation>
    <scope>NUCLEOTIDE SEQUENCE [LARGE SCALE GENOMIC DNA]</scope>
    <source>
        <strain evidence="1">MCF</strain>
    </source>
</reference>
<evidence type="ECO:0000313" key="1">
    <source>
        <dbReference type="EMBL" id="RWX43376.1"/>
    </source>
</evidence>
<evidence type="ECO:0000313" key="2">
    <source>
        <dbReference type="Proteomes" id="UP000287853"/>
    </source>
</evidence>
<evidence type="ECO:0008006" key="3">
    <source>
        <dbReference type="Google" id="ProtNLM"/>
    </source>
</evidence>
<dbReference type="PROSITE" id="PS51257">
    <property type="entry name" value="PROKAR_LIPOPROTEIN"/>
    <property type="match status" value="1"/>
</dbReference>
<proteinExistence type="predicted"/>
<dbReference type="PANTHER" id="PTHR34801:SF6">
    <property type="entry name" value="SLL1620 PROTEIN"/>
    <property type="match status" value="1"/>
</dbReference>
<sequence>MNKLIQIVLTILILLTGCTRVRPQLGIENDQLTQCPTTPNCVNSQAKDNKHYIEPILTTGTPLEVKNHILKILNELERSKTIVAEDNYIRVEFTSKVFRFVDDVEFYFPDTKSKEMTIHVRSASRVGHSDFGVNRKRIEQIRSKLKAINIEKKENRYGNYHY</sequence>
<dbReference type="InterPro" id="IPR010865">
    <property type="entry name" value="DUF1499"/>
</dbReference>
<protein>
    <recommendedName>
        <fullName evidence="3">DUF1499 domain-containing protein</fullName>
    </recommendedName>
</protein>